<reference evidence="1" key="2">
    <citation type="journal article" date="2024" name="Plant">
        <title>Genomic evolution and insights into agronomic trait innovations of Sesamum species.</title>
        <authorList>
            <person name="Miao H."/>
            <person name="Wang L."/>
            <person name="Qu L."/>
            <person name="Liu H."/>
            <person name="Sun Y."/>
            <person name="Le M."/>
            <person name="Wang Q."/>
            <person name="Wei S."/>
            <person name="Zheng Y."/>
            <person name="Lin W."/>
            <person name="Duan Y."/>
            <person name="Cao H."/>
            <person name="Xiong S."/>
            <person name="Wang X."/>
            <person name="Wei L."/>
            <person name="Li C."/>
            <person name="Ma Q."/>
            <person name="Ju M."/>
            <person name="Zhao R."/>
            <person name="Li G."/>
            <person name="Mu C."/>
            <person name="Tian Q."/>
            <person name="Mei H."/>
            <person name="Zhang T."/>
            <person name="Gao T."/>
            <person name="Zhang H."/>
        </authorList>
    </citation>
    <scope>NUCLEOTIDE SEQUENCE</scope>
    <source>
        <strain evidence="1">G01</strain>
    </source>
</reference>
<proteinExistence type="predicted"/>
<name>A0AAW2IW75_9LAMI</name>
<organism evidence="1">
    <name type="scientific">Sesamum angustifolium</name>
    <dbReference type="NCBI Taxonomy" id="2727405"/>
    <lineage>
        <taxon>Eukaryota</taxon>
        <taxon>Viridiplantae</taxon>
        <taxon>Streptophyta</taxon>
        <taxon>Embryophyta</taxon>
        <taxon>Tracheophyta</taxon>
        <taxon>Spermatophyta</taxon>
        <taxon>Magnoliopsida</taxon>
        <taxon>eudicotyledons</taxon>
        <taxon>Gunneridae</taxon>
        <taxon>Pentapetalae</taxon>
        <taxon>asterids</taxon>
        <taxon>lamiids</taxon>
        <taxon>Lamiales</taxon>
        <taxon>Pedaliaceae</taxon>
        <taxon>Sesamum</taxon>
    </lineage>
</organism>
<dbReference type="AlphaFoldDB" id="A0AAW2IW75"/>
<accession>A0AAW2IW75</accession>
<evidence type="ECO:0000313" key="1">
    <source>
        <dbReference type="EMBL" id="KAL0285818.1"/>
    </source>
</evidence>
<gene>
    <name evidence="1" type="ORF">Sangu_2763400</name>
</gene>
<sequence>MVEDRSVAERTHEIINLESALTNAKMKLLEKFLAMSIVDKFPISWESFGMTLKHQKGRLSLDGLMIAISIEEEHKNQTHKMPVEHQPRVNLIVEKQKVNKAKTWQTTVEMVVGGSSGASTSRATEGVPLKHNRSTPFELWKDRKSSLKYFQVWGCLAKVLVPEHKRKKLGSKIVDQFNTIVEFHDVVFLEDVFPIKIGIPSSVPLDGSLASTSIPEHVEKISNVGVNPRSTSLTYEKSDEPRRSKRARVVKYFVSDFFTDNIEDDPITFKDAMASSEAKQWKEAAKSEMDYIVSNGTWVLADLPPKCTTIGCKWIFKKKLKPNGTVDQFKLDWWLRVLNKRRK</sequence>
<protein>
    <submittedName>
        <fullName evidence="1">Uncharacterized protein</fullName>
    </submittedName>
</protein>
<comment type="caution">
    <text evidence="1">The sequence shown here is derived from an EMBL/GenBank/DDBJ whole genome shotgun (WGS) entry which is preliminary data.</text>
</comment>
<reference evidence="1" key="1">
    <citation type="submission" date="2020-06" db="EMBL/GenBank/DDBJ databases">
        <authorList>
            <person name="Li T."/>
            <person name="Hu X."/>
            <person name="Zhang T."/>
            <person name="Song X."/>
            <person name="Zhang H."/>
            <person name="Dai N."/>
            <person name="Sheng W."/>
            <person name="Hou X."/>
            <person name="Wei L."/>
        </authorList>
    </citation>
    <scope>NUCLEOTIDE SEQUENCE</scope>
    <source>
        <strain evidence="1">G01</strain>
        <tissue evidence="1">Leaf</tissue>
    </source>
</reference>
<dbReference type="EMBL" id="JACGWK010001570">
    <property type="protein sequence ID" value="KAL0285818.1"/>
    <property type="molecule type" value="Genomic_DNA"/>
</dbReference>
<dbReference type="Pfam" id="PF14223">
    <property type="entry name" value="Retrotran_gag_2"/>
    <property type="match status" value="1"/>
</dbReference>